<protein>
    <submittedName>
        <fullName evidence="1">Predicted protein</fullName>
    </submittedName>
</protein>
<accession>D2VXQ5</accession>
<dbReference type="AlphaFoldDB" id="D2VXQ5"/>
<dbReference type="RefSeq" id="XP_002671075.1">
    <property type="nucleotide sequence ID" value="XM_002671029.1"/>
</dbReference>
<reference evidence="1 2" key="1">
    <citation type="journal article" date="2010" name="Cell">
        <title>The genome of Naegleria gruberi illuminates early eukaryotic versatility.</title>
        <authorList>
            <person name="Fritz-Laylin L.K."/>
            <person name="Prochnik S.E."/>
            <person name="Ginger M.L."/>
            <person name="Dacks J.B."/>
            <person name="Carpenter M.L."/>
            <person name="Field M.C."/>
            <person name="Kuo A."/>
            <person name="Paredez A."/>
            <person name="Chapman J."/>
            <person name="Pham J."/>
            <person name="Shu S."/>
            <person name="Neupane R."/>
            <person name="Cipriano M."/>
            <person name="Mancuso J."/>
            <person name="Tu H."/>
            <person name="Salamov A."/>
            <person name="Lindquist E."/>
            <person name="Shapiro H."/>
            <person name="Lucas S."/>
            <person name="Grigoriev I.V."/>
            <person name="Cande W.Z."/>
            <person name="Fulton C."/>
            <person name="Rokhsar D.S."/>
            <person name="Dawson S.C."/>
        </authorList>
    </citation>
    <scope>NUCLEOTIDE SEQUENCE [LARGE SCALE GENOMIC DNA]</scope>
    <source>
        <strain evidence="1 2">NEG-M</strain>
    </source>
</reference>
<name>D2VXQ5_NAEGR</name>
<organism evidence="2">
    <name type="scientific">Naegleria gruberi</name>
    <name type="common">Amoeba</name>
    <dbReference type="NCBI Taxonomy" id="5762"/>
    <lineage>
        <taxon>Eukaryota</taxon>
        <taxon>Discoba</taxon>
        <taxon>Heterolobosea</taxon>
        <taxon>Tetramitia</taxon>
        <taxon>Eutetramitia</taxon>
        <taxon>Vahlkampfiidae</taxon>
        <taxon>Naegleria</taxon>
    </lineage>
</organism>
<dbReference type="Proteomes" id="UP000006671">
    <property type="component" value="Unassembled WGS sequence"/>
</dbReference>
<dbReference type="InParanoid" id="D2VXQ5"/>
<gene>
    <name evidence="1" type="ORF">NAEGRDRAFT_73832</name>
</gene>
<sequence length="268" mass="31529">MAMFVRDYPRVKELYTKLYEGSIEQSWTSILGKRFSEDEFDWIYDLETELPLNINGMYNIFKSITTKQTKDEIIDICDDEMVKSPLNPYIPLMKGVLFNNSESINQALEILKNSKQINIDTLHRIHQSNLYNNETTKERINDLKFTPILFWKCHFENSNSNVSDWIHQIETHSRFPTHYNLIQLGLTSSFRNGNYTRVLDFIQLMKHYESQIPTDELFESIMLGIEAARKLNRENELKSFIEMLIDKHGDNSPFPSLLQNLTNIESIS</sequence>
<keyword evidence="2" id="KW-1185">Reference proteome</keyword>
<dbReference type="KEGG" id="ngr:NAEGRDRAFT_73832"/>
<evidence type="ECO:0000313" key="1">
    <source>
        <dbReference type="EMBL" id="EFC38331.1"/>
    </source>
</evidence>
<evidence type="ECO:0000313" key="2">
    <source>
        <dbReference type="Proteomes" id="UP000006671"/>
    </source>
</evidence>
<dbReference type="GeneID" id="8858213"/>
<dbReference type="EMBL" id="GG738908">
    <property type="protein sequence ID" value="EFC38331.1"/>
    <property type="molecule type" value="Genomic_DNA"/>
</dbReference>
<dbReference type="VEuPathDB" id="AmoebaDB:NAEGRDRAFT_73832"/>
<proteinExistence type="predicted"/>